<feature type="domain" description="ABC transporter" evidence="3">
    <location>
        <begin position="5"/>
        <end position="261"/>
    </location>
</feature>
<dbReference type="InterPro" id="IPR051309">
    <property type="entry name" value="ABCF_ATPase"/>
</dbReference>
<dbReference type="InterPro" id="IPR003593">
    <property type="entry name" value="AAA+_ATPase"/>
</dbReference>
<keyword evidence="2 4" id="KW-0067">ATP-binding</keyword>
<dbReference type="PANTHER" id="PTHR42855">
    <property type="entry name" value="ABC TRANSPORTER ATP-BINDING SUBUNIT"/>
    <property type="match status" value="1"/>
</dbReference>
<keyword evidence="1" id="KW-0547">Nucleotide-binding</keyword>
<evidence type="ECO:0000256" key="2">
    <source>
        <dbReference type="ARBA" id="ARBA00022840"/>
    </source>
</evidence>
<dbReference type="PROSITE" id="PS00211">
    <property type="entry name" value="ABC_TRANSPORTER_1"/>
    <property type="match status" value="1"/>
</dbReference>
<dbReference type="CDD" id="cd03221">
    <property type="entry name" value="ABCF_EF-3"/>
    <property type="match status" value="1"/>
</dbReference>
<dbReference type="RefSeq" id="WP_235121858.1">
    <property type="nucleotide sequence ID" value="NZ_CP090978.1"/>
</dbReference>
<dbReference type="SMART" id="SM00382">
    <property type="entry name" value="AAA"/>
    <property type="match status" value="1"/>
</dbReference>
<name>A0ABY3SMX5_9BACL</name>
<dbReference type="InterPro" id="IPR003439">
    <property type="entry name" value="ABC_transporter-like_ATP-bd"/>
</dbReference>
<reference evidence="4 5" key="1">
    <citation type="journal article" date="2024" name="Int. J. Syst. Evol. Microbiol.">
        <title>Paenibacillus hexagrammi sp. nov., a novel bacterium isolated from the gut content of Hexagrammos agrammus.</title>
        <authorList>
            <person name="Jung H.K."/>
            <person name="Kim D.G."/>
            <person name="Zin H."/>
            <person name="Park J."/>
            <person name="Jung H."/>
            <person name="Kim Y.O."/>
            <person name="Kong H.J."/>
            <person name="Kim J.W."/>
            <person name="Kim Y.S."/>
        </authorList>
    </citation>
    <scope>NUCLEOTIDE SEQUENCE [LARGE SCALE GENOMIC DNA]</scope>
    <source>
        <strain evidence="4 5">YPD9-1</strain>
    </source>
</reference>
<dbReference type="InterPro" id="IPR017871">
    <property type="entry name" value="ABC_transporter-like_CS"/>
</dbReference>
<dbReference type="GO" id="GO:0005524">
    <property type="term" value="F:ATP binding"/>
    <property type="evidence" value="ECO:0007669"/>
    <property type="project" value="UniProtKB-KW"/>
</dbReference>
<dbReference type="PANTHER" id="PTHR42855:SF2">
    <property type="entry name" value="DRUG RESISTANCE ABC TRANSPORTER,ATP-BINDING PROTEIN"/>
    <property type="match status" value="1"/>
</dbReference>
<evidence type="ECO:0000313" key="5">
    <source>
        <dbReference type="Proteomes" id="UP001649230"/>
    </source>
</evidence>
<dbReference type="Gene3D" id="3.40.50.300">
    <property type="entry name" value="P-loop containing nucleotide triphosphate hydrolases"/>
    <property type="match status" value="1"/>
</dbReference>
<sequence length="395" mass="45035">MTICMKAIQLMKEFAGKTLFEQVDLEIHHGERVALYGRNGLGKTTLLRILAGAVQPDDGRVERRLSMEEWGWMEPLAEEEVTIPTLEFVRMGSPAHNEALRSLKAVEVRMKDASAELETLFAVYQEVSERYLQLDGYEWESRVERMLLRLGLGSELWELPLSSLSGGQKTRAQLARLMVREPQLLLLDEPTNHLDGESLDILEAWLQAYPGTVVFVSHDRQFIDRVATCLYELTPTGCRRYKGGYTEITRQKELERRTQEALYRKQQLMREQLEESIRMYRQWFHQGEKSARQAEVPIQRGYFQARAGTHISRMNAKMKELGRLEADNVEQPRDPAQLKLSLGASEFASSTLVRLSQAAFSYGGDRELLAGVSFSVDRGIDLPCAVPTGRANQHC</sequence>
<dbReference type="InterPro" id="IPR027417">
    <property type="entry name" value="P-loop_NTPase"/>
</dbReference>
<protein>
    <submittedName>
        <fullName evidence="4">ATP-binding cassette domain-containing protein</fullName>
    </submittedName>
</protein>
<proteinExistence type="predicted"/>
<accession>A0ABY3SMX5</accession>
<gene>
    <name evidence="4" type="ORF">L0M14_09390</name>
</gene>
<dbReference type="Pfam" id="PF00005">
    <property type="entry name" value="ABC_tran"/>
    <property type="match status" value="1"/>
</dbReference>
<organism evidence="4 5">
    <name type="scientific">Paenibacillus hexagrammi</name>
    <dbReference type="NCBI Taxonomy" id="2908839"/>
    <lineage>
        <taxon>Bacteria</taxon>
        <taxon>Bacillati</taxon>
        <taxon>Bacillota</taxon>
        <taxon>Bacilli</taxon>
        <taxon>Bacillales</taxon>
        <taxon>Paenibacillaceae</taxon>
        <taxon>Paenibacillus</taxon>
    </lineage>
</organism>
<evidence type="ECO:0000256" key="1">
    <source>
        <dbReference type="ARBA" id="ARBA00022741"/>
    </source>
</evidence>
<evidence type="ECO:0000313" key="4">
    <source>
        <dbReference type="EMBL" id="UJF35291.1"/>
    </source>
</evidence>
<dbReference type="SUPFAM" id="SSF52540">
    <property type="entry name" value="P-loop containing nucleoside triphosphate hydrolases"/>
    <property type="match status" value="1"/>
</dbReference>
<dbReference type="Proteomes" id="UP001649230">
    <property type="component" value="Chromosome"/>
</dbReference>
<evidence type="ECO:0000259" key="3">
    <source>
        <dbReference type="PROSITE" id="PS50893"/>
    </source>
</evidence>
<keyword evidence="5" id="KW-1185">Reference proteome</keyword>
<dbReference type="EMBL" id="CP090978">
    <property type="protein sequence ID" value="UJF35291.1"/>
    <property type="molecule type" value="Genomic_DNA"/>
</dbReference>
<dbReference type="PROSITE" id="PS50893">
    <property type="entry name" value="ABC_TRANSPORTER_2"/>
    <property type="match status" value="1"/>
</dbReference>